<dbReference type="Proteomes" id="UP000005850">
    <property type="component" value="Chromosome"/>
</dbReference>
<evidence type="ECO:0000313" key="7">
    <source>
        <dbReference type="EMBL" id="AIG27739.1"/>
    </source>
</evidence>
<evidence type="ECO:0000256" key="5">
    <source>
        <dbReference type="HAMAP-Rule" id="MF_00844"/>
    </source>
</evidence>
<dbReference type="InterPro" id="IPR043682">
    <property type="entry name" value="RqcH_bacterial"/>
</dbReference>
<comment type="similarity">
    <text evidence="5">Belongs to the NEMF family.</text>
</comment>
<dbReference type="HOGENOM" id="CLU_022481_2_1_9"/>
<dbReference type="Pfam" id="PF05670">
    <property type="entry name" value="NFACT-R_1"/>
    <property type="match status" value="1"/>
</dbReference>
<dbReference type="AlphaFoldDB" id="A0A075R7C9"/>
<gene>
    <name evidence="5" type="primary">rqcH</name>
    <name evidence="7" type="ORF">BRLA_c034270</name>
</gene>
<dbReference type="PANTHER" id="PTHR15239:SF6">
    <property type="entry name" value="RIBOSOME QUALITY CONTROL COMPLEX SUBUNIT NEMF"/>
    <property type="match status" value="1"/>
</dbReference>
<dbReference type="GO" id="GO:0000049">
    <property type="term" value="F:tRNA binding"/>
    <property type="evidence" value="ECO:0007669"/>
    <property type="project" value="UniProtKB-UniRule"/>
</dbReference>
<sequence length="579" mass="65844">MKNVAFDGLVTRAVVHELSMLVGARITRIHQPHPSDIVMQVRSNQGTLKLVISANPTYPRIHLTTEEFMNPKEAPMFCMLLRKHCENGVIEAITQDGMERVIYIDLKSRDELGDTTRKRIVVEIMGRHSNIILLDVKTDMILDGIHHVSHGISQYRQVLPGRAYVAPPAQNKLNPLTASEQDFVMALQWNEGKLDKQLVERFSGLSPLIARELVSRATLPTRDAIWHEFSSFMEQMNLHRYEPVIETTNDKAAFSITSLSHLGVRESETFTSISECLQRFYEHKAMRDVVKQKVQDLLRLVTNEKHKNEKKIEKLHHSIEDAHEAERYRLYGELILSHMHQVKKGDTELTATNWYSENAETIVIPLDPLKTPSENMQAYYKKYNKAKASLAFIAEQISLAEQEVIYLDGILVQLAHASLAEAEEIREELVEQGYLRNRNKRGSKKKKETAPELDTYYSSDGITLLVGKNNKQNEYLTNKLAASFETWLHTKDIPGSHVVIRSRTVSDQTLFEAAMLAAYFSKAQQGSKVPVDYTLIRHVKKPSGAKPGYVTYDQQKTLFVTPDATLVAALRNNSAAEQK</sequence>
<dbReference type="STRING" id="1042163.BRLA_c034270"/>
<accession>A0A075R7C9</accession>
<dbReference type="GO" id="GO:0043023">
    <property type="term" value="F:ribosomal large subunit binding"/>
    <property type="evidence" value="ECO:0007669"/>
    <property type="project" value="UniProtKB-UniRule"/>
</dbReference>
<feature type="domain" description="NFACT RNA-binding" evidence="6">
    <location>
        <begin position="456"/>
        <end position="544"/>
    </location>
</feature>
<comment type="subunit">
    <text evidence="5">Associates with stalled 50S ribosomal subunits. Binds to RqcP.</text>
</comment>
<evidence type="ECO:0000256" key="2">
    <source>
        <dbReference type="ARBA" id="ARBA00022730"/>
    </source>
</evidence>
<dbReference type="GO" id="GO:1990112">
    <property type="term" value="C:RQC complex"/>
    <property type="evidence" value="ECO:0007669"/>
    <property type="project" value="TreeGrafter"/>
</dbReference>
<dbReference type="Pfam" id="PF05833">
    <property type="entry name" value="NFACT_N"/>
    <property type="match status" value="1"/>
</dbReference>
<keyword evidence="3 5" id="KW-0694">RNA-binding</keyword>
<keyword evidence="2 5" id="KW-0699">rRNA-binding</keyword>
<keyword evidence="8" id="KW-1185">Reference proteome</keyword>
<dbReference type="InterPro" id="IPR008532">
    <property type="entry name" value="NFACT_RNA-bd"/>
</dbReference>
<evidence type="ECO:0000259" key="6">
    <source>
        <dbReference type="Pfam" id="PF05670"/>
    </source>
</evidence>
<dbReference type="eggNOG" id="COG1293">
    <property type="taxonomic scope" value="Bacteria"/>
</dbReference>
<evidence type="ECO:0000256" key="1">
    <source>
        <dbReference type="ARBA" id="ARBA00022555"/>
    </source>
</evidence>
<dbReference type="PANTHER" id="PTHR15239">
    <property type="entry name" value="NUCLEAR EXPORT MEDIATOR FACTOR NEMF"/>
    <property type="match status" value="1"/>
</dbReference>
<dbReference type="GO" id="GO:0072344">
    <property type="term" value="P:rescue of stalled ribosome"/>
    <property type="evidence" value="ECO:0007669"/>
    <property type="project" value="UniProtKB-UniRule"/>
</dbReference>
<dbReference type="HAMAP" id="MF_00844_B">
    <property type="entry name" value="RqcH_B"/>
    <property type="match status" value="1"/>
</dbReference>
<dbReference type="Gene3D" id="2.30.310.10">
    <property type="entry name" value="ibrinogen binding protein from staphylococcus aureus domain"/>
    <property type="match status" value="1"/>
</dbReference>
<keyword evidence="4 5" id="KW-0648">Protein biosynthesis</keyword>
<evidence type="ECO:0000256" key="4">
    <source>
        <dbReference type="ARBA" id="ARBA00022917"/>
    </source>
</evidence>
<dbReference type="FunFam" id="2.30.310.10:FF:000004">
    <property type="entry name" value="Fibronectin-binding protein A"/>
    <property type="match status" value="1"/>
</dbReference>
<name>A0A075R7C9_BRELA</name>
<evidence type="ECO:0000256" key="3">
    <source>
        <dbReference type="ARBA" id="ARBA00022884"/>
    </source>
</evidence>
<reference evidence="7 8" key="1">
    <citation type="journal article" date="2011" name="J. Bacteriol.">
        <title>Genome sequence of Brevibacillus laterosporus LMG 15441, a pathogen of invertebrates.</title>
        <authorList>
            <person name="Djukic M."/>
            <person name="Poehlein A."/>
            <person name="Thurmer A."/>
            <person name="Daniel R."/>
        </authorList>
    </citation>
    <scope>NUCLEOTIDE SEQUENCE [LARGE SCALE GENOMIC DNA]</scope>
    <source>
        <strain evidence="7 8">LMG 15441</strain>
    </source>
</reference>
<keyword evidence="1 5" id="KW-0820">tRNA-binding</keyword>
<dbReference type="EMBL" id="CP007806">
    <property type="protein sequence ID" value="AIG27739.1"/>
    <property type="molecule type" value="Genomic_DNA"/>
</dbReference>
<dbReference type="Gene3D" id="1.10.8.50">
    <property type="match status" value="1"/>
</dbReference>
<dbReference type="Gene3D" id="3.40.970.40">
    <property type="entry name" value="fibrinogen binding protein from staphylococcus aureus domain like"/>
    <property type="match status" value="1"/>
</dbReference>
<comment type="function">
    <text evidence="5">Key component of the ribosome quality control system (RQC), a ribosome-associated complex that mediates the extraction of incompletely synthesized nascent chains from stalled ribosomes and their subsequent degradation. RqcH recruits Ala-charged tRNA, and with RqcP directs the elongation of stalled nascent chains on 50S ribosomal subunits, leading to non-templated C-terminal alanine extensions (Ala tail). The Ala tail promotes nascent chain degradation. May add between 1 and at least 8 Ala residues. Binds to stalled 50S ribosomal subunits.</text>
</comment>
<organism evidence="7 8">
    <name type="scientific">Brevibacillus laterosporus LMG 15441</name>
    <dbReference type="NCBI Taxonomy" id="1042163"/>
    <lineage>
        <taxon>Bacteria</taxon>
        <taxon>Bacillati</taxon>
        <taxon>Bacillota</taxon>
        <taxon>Bacilli</taxon>
        <taxon>Bacillales</taxon>
        <taxon>Paenibacillaceae</taxon>
        <taxon>Brevibacillus</taxon>
    </lineage>
</organism>
<keyword evidence="5" id="KW-0175">Coiled coil</keyword>
<dbReference type="KEGG" id="blr:BRLA_c034270"/>
<dbReference type="GO" id="GO:0019843">
    <property type="term" value="F:rRNA binding"/>
    <property type="evidence" value="ECO:0007669"/>
    <property type="project" value="UniProtKB-UniRule"/>
</dbReference>
<evidence type="ECO:0000313" key="8">
    <source>
        <dbReference type="Proteomes" id="UP000005850"/>
    </source>
</evidence>
<feature type="coiled-coil region" evidence="5">
    <location>
        <begin position="383"/>
        <end position="432"/>
    </location>
</feature>
<protein>
    <recommendedName>
        <fullName evidence="5">Rqc2 homolog RqcH</fullName>
        <shortName evidence="5">RqcH</shortName>
    </recommendedName>
</protein>
<proteinExistence type="inferred from homology"/>
<dbReference type="InterPro" id="IPR051608">
    <property type="entry name" value="RQC_Subunit_NEMF"/>
</dbReference>